<dbReference type="InterPro" id="IPR037293">
    <property type="entry name" value="Gal_Oxidase_central_sf"/>
</dbReference>
<dbReference type="InterPro" id="IPR011043">
    <property type="entry name" value="Gal_Oxase/kelch_b-propeller"/>
</dbReference>
<dbReference type="SUPFAM" id="SSF50965">
    <property type="entry name" value="Galactose oxidase, central domain"/>
    <property type="match status" value="1"/>
</dbReference>
<gene>
    <name evidence="6" type="ORF">XAT740_LOCUS42472</name>
</gene>
<sequence length="456" mass="49845">MLQDKIKCNIAPSQTIYRISHSKSRTIQDGLIPFELYDPLSGNCTVTGSMNNARYRHTAVVLKNGQASVDNMKDGRMFAAVIVLPNGKVLITGGEGFLSSAGLYDPTTGIWTLTGTMNTARMSHTSTVLQNGNVLVAGGFTATNSAEWDPNGKTVAGTGISGAGATDLSMPKGIFMLTRTNTLYVADFGNQRVQMFSLNTPHGSGTTVAFDINSPSKIYVDEDDDDGPSIYVSVFIGNRVEKWTKGALKGIQLGDECRSCFGIAVDEEKNVYMSESDRHRVIKWLRKTNLTEVVAGQTDERGNGNEYLSSPDGLYFDRTTDDLYVADSGNARIQKWKKNAFSGVEVAGSNWTDWAHDTETLASPNGVWVDEQTKIVYISDTSHHRIMRWMPGALVGVVIAGGNGEGNASNQFNTPTDLTFDREGNLYVCDNWNHRIQMFSIIENKPCHPSSIGNHH</sequence>
<dbReference type="Proteomes" id="UP000663828">
    <property type="component" value="Unassembled WGS sequence"/>
</dbReference>
<feature type="repeat" description="NHL" evidence="5">
    <location>
        <begin position="411"/>
        <end position="442"/>
    </location>
</feature>
<protein>
    <submittedName>
        <fullName evidence="6">Uncharacterized protein</fullName>
    </submittedName>
</protein>
<comment type="caution">
    <text evidence="6">The sequence shown here is derived from an EMBL/GenBank/DDBJ whole genome shotgun (WGS) entry which is preliminary data.</text>
</comment>
<accession>A0A815WFG0</accession>
<dbReference type="AlphaFoldDB" id="A0A815WFG0"/>
<evidence type="ECO:0000256" key="1">
    <source>
        <dbReference type="ARBA" id="ARBA00022441"/>
    </source>
</evidence>
<dbReference type="InterPro" id="IPR001258">
    <property type="entry name" value="NHL_repeat"/>
</dbReference>
<dbReference type="SMART" id="SM00612">
    <property type="entry name" value="Kelch"/>
    <property type="match status" value="2"/>
</dbReference>
<evidence type="ECO:0000256" key="4">
    <source>
        <dbReference type="ARBA" id="ARBA00023180"/>
    </source>
</evidence>
<keyword evidence="3" id="KW-0677">Repeat</keyword>
<keyword evidence="7" id="KW-1185">Reference proteome</keyword>
<dbReference type="PROSITE" id="PS51125">
    <property type="entry name" value="NHL"/>
    <property type="match status" value="2"/>
</dbReference>
<dbReference type="Gene3D" id="2.120.10.30">
    <property type="entry name" value="TolB, C-terminal domain"/>
    <property type="match status" value="2"/>
</dbReference>
<evidence type="ECO:0000256" key="2">
    <source>
        <dbReference type="ARBA" id="ARBA00022729"/>
    </source>
</evidence>
<proteinExistence type="predicted"/>
<evidence type="ECO:0000313" key="7">
    <source>
        <dbReference type="Proteomes" id="UP000663828"/>
    </source>
</evidence>
<evidence type="ECO:0000313" key="6">
    <source>
        <dbReference type="EMBL" id="CAF1545228.1"/>
    </source>
</evidence>
<dbReference type="Pfam" id="PF01436">
    <property type="entry name" value="NHL"/>
    <property type="match status" value="2"/>
</dbReference>
<dbReference type="InterPro" id="IPR011042">
    <property type="entry name" value="6-blade_b-propeller_TolB-like"/>
</dbReference>
<keyword evidence="2" id="KW-0732">Signal</keyword>
<evidence type="ECO:0000256" key="5">
    <source>
        <dbReference type="PROSITE-ProRule" id="PRU00504"/>
    </source>
</evidence>
<dbReference type="PANTHER" id="PTHR10680">
    <property type="entry name" value="PEPTIDYL-GLYCINE ALPHA-AMIDATING MONOOXYGENASE"/>
    <property type="match status" value="1"/>
</dbReference>
<dbReference type="EMBL" id="CAJNOR010005099">
    <property type="protein sequence ID" value="CAF1545228.1"/>
    <property type="molecule type" value="Genomic_DNA"/>
</dbReference>
<dbReference type="CDD" id="cd05819">
    <property type="entry name" value="NHL"/>
    <property type="match status" value="1"/>
</dbReference>
<keyword evidence="4" id="KW-0325">Glycoprotein</keyword>
<evidence type="ECO:0000256" key="3">
    <source>
        <dbReference type="ARBA" id="ARBA00022737"/>
    </source>
</evidence>
<organism evidence="6 7">
    <name type="scientific">Adineta ricciae</name>
    <name type="common">Rotifer</name>
    <dbReference type="NCBI Taxonomy" id="249248"/>
    <lineage>
        <taxon>Eukaryota</taxon>
        <taxon>Metazoa</taxon>
        <taxon>Spiralia</taxon>
        <taxon>Gnathifera</taxon>
        <taxon>Rotifera</taxon>
        <taxon>Eurotatoria</taxon>
        <taxon>Bdelloidea</taxon>
        <taxon>Adinetida</taxon>
        <taxon>Adinetidae</taxon>
        <taxon>Adineta</taxon>
    </lineage>
</organism>
<dbReference type="PANTHER" id="PTHR10680:SF14">
    <property type="entry name" value="PEPTIDYL-GLYCINE ALPHA-AMIDATING MONOOXYGENASE"/>
    <property type="match status" value="1"/>
</dbReference>
<feature type="repeat" description="NHL" evidence="5">
    <location>
        <begin position="159"/>
        <end position="199"/>
    </location>
</feature>
<dbReference type="Gene3D" id="2.130.10.80">
    <property type="entry name" value="Galactose oxidase/kelch, beta-propeller"/>
    <property type="match status" value="1"/>
</dbReference>
<dbReference type="InterPro" id="IPR006652">
    <property type="entry name" value="Kelch_1"/>
</dbReference>
<reference evidence="6" key="1">
    <citation type="submission" date="2021-02" db="EMBL/GenBank/DDBJ databases">
        <authorList>
            <person name="Nowell W R."/>
        </authorList>
    </citation>
    <scope>NUCLEOTIDE SEQUENCE</scope>
</reference>
<dbReference type="SUPFAM" id="SSF101898">
    <property type="entry name" value="NHL repeat"/>
    <property type="match status" value="1"/>
</dbReference>
<keyword evidence="1" id="KW-0880">Kelch repeat</keyword>
<name>A0A815WFG0_ADIRI</name>